<sequence>MRRNAETQWADDEALNDLLLRVRNALPGLDGRVGSPRPDELMLDRPQSLAALLAHWQAAHPEAGRHYWAARCWTLLVWQPIYLQVLAVQLDGQSPELDGIAQGMQQGFVAGFCLPAHQPLHTDAQRMLRHAGQQIRQFCAQAHAACGALLGLHLKLAQRLAADCVMAALLHSQRLDGCGNLQLCRRADAWLDACAMRGASGLLAVQLGDGGTRLGLQRKACCQHFRRADGELCDSCPKLTLAERERRLRELDH</sequence>
<dbReference type="KEGG" id="pstu:UIB01_02670"/>
<gene>
    <name evidence="2" type="ORF">UIB01_02670</name>
</gene>
<reference evidence="2 3" key="1">
    <citation type="submission" date="2014-03" db="EMBL/GenBank/DDBJ databases">
        <title>Complete genome sequence of Pseudomonas stutzeri 19SMN4.</title>
        <authorList>
            <person name="Brunet-Galmes I."/>
            <person name="Nogales B."/>
            <person name="Busquets A."/>
            <person name="Pena A."/>
            <person name="Gomila M."/>
            <person name="Garcia-Valdes E."/>
            <person name="Lalucat J."/>
            <person name="Bennasar A."/>
            <person name="Bosch R."/>
        </authorList>
    </citation>
    <scope>NUCLEOTIDE SEQUENCE [LARGE SCALE GENOMIC DNA]</scope>
    <source>
        <strain evidence="2 3">19SMN4</strain>
    </source>
</reference>
<evidence type="ECO:0000313" key="3">
    <source>
        <dbReference type="Proteomes" id="UP000025238"/>
    </source>
</evidence>
<dbReference type="EMBL" id="CP007509">
    <property type="protein sequence ID" value="AHY41422.1"/>
    <property type="molecule type" value="Genomic_DNA"/>
</dbReference>
<evidence type="ECO:0000259" key="1">
    <source>
        <dbReference type="Pfam" id="PF11575"/>
    </source>
</evidence>
<accession>A0A023WMK6</accession>
<dbReference type="GO" id="GO:0051537">
    <property type="term" value="F:2 iron, 2 sulfur cluster binding"/>
    <property type="evidence" value="ECO:0007669"/>
    <property type="project" value="InterPro"/>
</dbReference>
<dbReference type="PATRIC" id="fig|316.97.peg.543"/>
<organism evidence="2 3">
    <name type="scientific">Stutzerimonas stutzeri</name>
    <name type="common">Pseudomonas stutzeri</name>
    <dbReference type="NCBI Taxonomy" id="316"/>
    <lineage>
        <taxon>Bacteria</taxon>
        <taxon>Pseudomonadati</taxon>
        <taxon>Pseudomonadota</taxon>
        <taxon>Gammaproteobacteria</taxon>
        <taxon>Pseudomonadales</taxon>
        <taxon>Pseudomonadaceae</taxon>
        <taxon>Stutzerimonas</taxon>
    </lineage>
</organism>
<name>A0A023WMK6_STUST</name>
<evidence type="ECO:0000313" key="2">
    <source>
        <dbReference type="EMBL" id="AHY41422.1"/>
    </source>
</evidence>
<dbReference type="Pfam" id="PF11575">
    <property type="entry name" value="FhuF_C"/>
    <property type="match status" value="1"/>
</dbReference>
<dbReference type="InterPro" id="IPR024726">
    <property type="entry name" value="FhuF_C"/>
</dbReference>
<dbReference type="OrthoDB" id="7942745at2"/>
<dbReference type="AlphaFoldDB" id="A0A023WMK6"/>
<protein>
    <recommendedName>
        <fullName evidence="1">Ferric siderophore reductase C-terminal domain-containing protein</fullName>
    </recommendedName>
</protein>
<dbReference type="NCBIfam" id="TIGR03950">
    <property type="entry name" value="sidero_Fe_reduc"/>
    <property type="match status" value="1"/>
</dbReference>
<dbReference type="Proteomes" id="UP000025238">
    <property type="component" value="Chromosome"/>
</dbReference>
<feature type="domain" description="Ferric siderophore reductase C-terminal" evidence="1">
    <location>
        <begin position="218"/>
        <end position="238"/>
    </location>
</feature>
<dbReference type="InterPro" id="IPR023998">
    <property type="entry name" value="FCR-like"/>
</dbReference>
<proteinExistence type="predicted"/>